<proteinExistence type="predicted"/>
<organism evidence="2 3">
    <name type="scientific">Diversispora eburnea</name>
    <dbReference type="NCBI Taxonomy" id="1213867"/>
    <lineage>
        <taxon>Eukaryota</taxon>
        <taxon>Fungi</taxon>
        <taxon>Fungi incertae sedis</taxon>
        <taxon>Mucoromycota</taxon>
        <taxon>Glomeromycotina</taxon>
        <taxon>Glomeromycetes</taxon>
        <taxon>Diversisporales</taxon>
        <taxon>Diversisporaceae</taxon>
        <taxon>Diversispora</taxon>
    </lineage>
</organism>
<dbReference type="GO" id="GO:0008757">
    <property type="term" value="F:S-adenosylmethionine-dependent methyltransferase activity"/>
    <property type="evidence" value="ECO:0007669"/>
    <property type="project" value="InterPro"/>
</dbReference>
<dbReference type="EMBL" id="CAJVPK010000052">
    <property type="protein sequence ID" value="CAG8438530.1"/>
    <property type="molecule type" value="Genomic_DNA"/>
</dbReference>
<dbReference type="Proteomes" id="UP000789706">
    <property type="component" value="Unassembled WGS sequence"/>
</dbReference>
<accession>A0A9N8V0V6</accession>
<reference evidence="2" key="1">
    <citation type="submission" date="2021-06" db="EMBL/GenBank/DDBJ databases">
        <authorList>
            <person name="Kallberg Y."/>
            <person name="Tangrot J."/>
            <person name="Rosling A."/>
        </authorList>
    </citation>
    <scope>NUCLEOTIDE SEQUENCE</scope>
    <source>
        <strain evidence="2">AZ414A</strain>
    </source>
</reference>
<protein>
    <submittedName>
        <fullName evidence="2">1602_t:CDS:1</fullName>
    </submittedName>
</protein>
<dbReference type="Gene3D" id="3.40.50.150">
    <property type="entry name" value="Vaccinia Virus protein VP39"/>
    <property type="match status" value="1"/>
</dbReference>
<evidence type="ECO:0000259" key="1">
    <source>
        <dbReference type="Pfam" id="PF08241"/>
    </source>
</evidence>
<dbReference type="Pfam" id="PF08241">
    <property type="entry name" value="Methyltransf_11"/>
    <property type="match status" value="1"/>
</dbReference>
<gene>
    <name evidence="2" type="ORF">DEBURN_LOCUS1243</name>
</gene>
<dbReference type="InterPro" id="IPR029063">
    <property type="entry name" value="SAM-dependent_MTases_sf"/>
</dbReference>
<dbReference type="InterPro" id="IPR013216">
    <property type="entry name" value="Methyltransf_11"/>
</dbReference>
<evidence type="ECO:0000313" key="2">
    <source>
        <dbReference type="EMBL" id="CAG8438530.1"/>
    </source>
</evidence>
<name>A0A9N8V0V6_9GLOM</name>
<comment type="caution">
    <text evidence="2">The sequence shown here is derived from an EMBL/GenBank/DDBJ whole genome shotgun (WGS) entry which is preliminary data.</text>
</comment>
<evidence type="ECO:0000313" key="3">
    <source>
        <dbReference type="Proteomes" id="UP000789706"/>
    </source>
</evidence>
<dbReference type="AlphaFoldDB" id="A0A9N8V0V6"/>
<dbReference type="CDD" id="cd02440">
    <property type="entry name" value="AdoMet_MTases"/>
    <property type="match status" value="1"/>
</dbReference>
<feature type="domain" description="Methyltransferase type 11" evidence="1">
    <location>
        <begin position="62"/>
        <end position="134"/>
    </location>
</feature>
<keyword evidence="3" id="KW-1185">Reference proteome</keyword>
<dbReference type="OrthoDB" id="2013972at2759"/>
<dbReference type="SUPFAM" id="SSF53335">
    <property type="entry name" value="S-adenosyl-L-methionine-dependent methyltransferases"/>
    <property type="match status" value="1"/>
</dbReference>
<sequence length="253" mass="28897">MGKQQSKLIHDRSPTNSINSFEYCSSDLIVNYPLSETEKLQLASLPDLKFETIKKKKYYPQTKFTGIDIAPIFPTSVKPQNVEFIQANILKGLPFKDNTFDFVMIRLMIFAFTIDEWEKAVKEAVRVCKVGGWIEMMEKDILFFGAGRIANGIQHWQRNVPFGGNLGKSYSEIYAWGAKNLKNVIKNECRNDQEWDEVVDKVIDELSSYGAYDKIHRFWGIKIDENTGNIVNKSLKDGETLGVINGVKVIEVL</sequence>